<feature type="coiled-coil region" evidence="7">
    <location>
        <begin position="461"/>
        <end position="493"/>
    </location>
</feature>
<dbReference type="Gene3D" id="6.10.340.10">
    <property type="match status" value="1"/>
</dbReference>
<dbReference type="InterPro" id="IPR036890">
    <property type="entry name" value="HATPase_C_sf"/>
</dbReference>
<sequence>MVFSYSYRLAPYALIDWPLSCGFVTRISRNSFSGGSHPPFTGVPGISVRVQSTTRFQVQEMDGFAHFGGFSLGIAKNGYSAAIDRLIMLLIHVRGQVPPFSANKGGCCLIRYKLRVQMVLFNVMIAVVPIIFIGFVSYSAHYHTMKRSISDSVDILFAQTNGRIEQYFDEINAVSRSVFLNKGLQQTLLSERDEWVQFGWLRNHFSAYLEVNASIQGLYWIKPNESVFSTASLMTDDELRRVIGQLDPARLSSGELIFSGPIVQNGKLLDYYLAVRTVKSVIPANYLQGIGIGVIVLDRSRLDEIVGDSHLDANWQIYVADHRNRIIASTDPGKPGQTLADELLAVRDGGELLDIDGVSSMVKASPVNKAGWKLVAAIPADLLFAEGRVLKTYISLIVVIVFAIAVVMALFFNIVITRPINELIDAFARVASGDWKSKVWFSKKNEVTLMAVHFNKMVREIRSLTERQANIQQKLYEAELQKKQFELNGLQAQINAHFLYNTLHSLRGMAMSRSADAMASLSGMIGNLVAYFRYCSRTDEYGTVGAELQHLETYLAIQKERFGKRLKIVVDADERLRSQRILKLLIQPLVENALFHGIENKDGNGLIRVAVYRQGGDAVVIKVLDNGDGIGKAKAERLSRALSAPEESGAEEHSPEDKRSIGLLNIHKRIRLYYGQEYGLSIKSWERIGTAVLMKLPYDKEAI</sequence>
<dbReference type="Proteomes" id="UP000247476">
    <property type="component" value="Unassembled WGS sequence"/>
</dbReference>
<dbReference type="InterPro" id="IPR050640">
    <property type="entry name" value="Bact_2-comp_sensor_kinase"/>
</dbReference>
<feature type="transmembrane region" description="Helical" evidence="8">
    <location>
        <begin position="119"/>
        <end position="140"/>
    </location>
</feature>
<organism evidence="10 11">
    <name type="scientific">Paenibacillus flagellatus</name>
    <dbReference type="NCBI Taxonomy" id="2211139"/>
    <lineage>
        <taxon>Bacteria</taxon>
        <taxon>Bacillati</taxon>
        <taxon>Bacillota</taxon>
        <taxon>Bacilli</taxon>
        <taxon>Bacillales</taxon>
        <taxon>Paenibacillaceae</taxon>
        <taxon>Paenibacillus</taxon>
    </lineage>
</organism>
<evidence type="ECO:0000259" key="9">
    <source>
        <dbReference type="PROSITE" id="PS50885"/>
    </source>
</evidence>
<comment type="caution">
    <text evidence="10">The sequence shown here is derived from an EMBL/GenBank/DDBJ whole genome shotgun (WGS) entry which is preliminary data.</text>
</comment>
<comment type="subcellular location">
    <subcellularLocation>
        <location evidence="1">Cell membrane</location>
        <topology evidence="1">Multi-pass membrane protein</topology>
    </subcellularLocation>
</comment>
<evidence type="ECO:0000256" key="7">
    <source>
        <dbReference type="SAM" id="Coils"/>
    </source>
</evidence>
<evidence type="ECO:0000256" key="2">
    <source>
        <dbReference type="ARBA" id="ARBA00022475"/>
    </source>
</evidence>
<dbReference type="InterPro" id="IPR003594">
    <property type="entry name" value="HATPase_dom"/>
</dbReference>
<evidence type="ECO:0000256" key="6">
    <source>
        <dbReference type="ARBA" id="ARBA00023136"/>
    </source>
</evidence>
<keyword evidence="4" id="KW-0808">Transferase</keyword>
<dbReference type="GO" id="GO:0000155">
    <property type="term" value="F:phosphorelay sensor kinase activity"/>
    <property type="evidence" value="ECO:0007669"/>
    <property type="project" value="InterPro"/>
</dbReference>
<evidence type="ECO:0000256" key="4">
    <source>
        <dbReference type="ARBA" id="ARBA00022679"/>
    </source>
</evidence>
<dbReference type="Pfam" id="PF02518">
    <property type="entry name" value="HATPase_c"/>
    <property type="match status" value="1"/>
</dbReference>
<keyword evidence="7" id="KW-0175">Coiled coil</keyword>
<dbReference type="Gene3D" id="3.30.565.10">
    <property type="entry name" value="Histidine kinase-like ATPase, C-terminal domain"/>
    <property type="match status" value="1"/>
</dbReference>
<dbReference type="CDD" id="cd06225">
    <property type="entry name" value="HAMP"/>
    <property type="match status" value="1"/>
</dbReference>
<feature type="transmembrane region" description="Helical" evidence="8">
    <location>
        <begin position="393"/>
        <end position="416"/>
    </location>
</feature>
<evidence type="ECO:0000256" key="5">
    <source>
        <dbReference type="ARBA" id="ARBA00022777"/>
    </source>
</evidence>
<keyword evidence="2" id="KW-1003">Cell membrane</keyword>
<reference evidence="10 11" key="1">
    <citation type="submission" date="2018-05" db="EMBL/GenBank/DDBJ databases">
        <title>Paenibacillus flagellatus sp. nov., isolated from selenium mineral soil.</title>
        <authorList>
            <person name="Dai X."/>
        </authorList>
    </citation>
    <scope>NUCLEOTIDE SEQUENCE [LARGE SCALE GENOMIC DNA]</scope>
    <source>
        <strain evidence="10 11">DXL2</strain>
    </source>
</reference>
<dbReference type="SUPFAM" id="SSF158472">
    <property type="entry name" value="HAMP domain-like"/>
    <property type="match status" value="1"/>
</dbReference>
<dbReference type="Pfam" id="PF00672">
    <property type="entry name" value="HAMP"/>
    <property type="match status" value="1"/>
</dbReference>
<keyword evidence="11" id="KW-1185">Reference proteome</keyword>
<dbReference type="AlphaFoldDB" id="A0A2V5KMX0"/>
<keyword evidence="8" id="KW-1133">Transmembrane helix</keyword>
<evidence type="ECO:0000313" key="10">
    <source>
        <dbReference type="EMBL" id="PYI56610.1"/>
    </source>
</evidence>
<evidence type="ECO:0000313" key="11">
    <source>
        <dbReference type="Proteomes" id="UP000247476"/>
    </source>
</evidence>
<evidence type="ECO:0000256" key="3">
    <source>
        <dbReference type="ARBA" id="ARBA00022553"/>
    </source>
</evidence>
<dbReference type="InterPro" id="IPR003660">
    <property type="entry name" value="HAMP_dom"/>
</dbReference>
<dbReference type="PROSITE" id="PS50885">
    <property type="entry name" value="HAMP"/>
    <property type="match status" value="1"/>
</dbReference>
<evidence type="ECO:0000256" key="1">
    <source>
        <dbReference type="ARBA" id="ARBA00004651"/>
    </source>
</evidence>
<feature type="domain" description="HAMP" evidence="9">
    <location>
        <begin position="414"/>
        <end position="466"/>
    </location>
</feature>
<keyword evidence="3" id="KW-0597">Phosphoprotein</keyword>
<dbReference type="InterPro" id="IPR010559">
    <property type="entry name" value="Sig_transdc_His_kin_internal"/>
</dbReference>
<accession>A0A2V5KMX0</accession>
<dbReference type="Pfam" id="PF06580">
    <property type="entry name" value="His_kinase"/>
    <property type="match status" value="1"/>
</dbReference>
<dbReference type="Gene3D" id="3.30.450.20">
    <property type="entry name" value="PAS domain"/>
    <property type="match status" value="1"/>
</dbReference>
<dbReference type="PANTHER" id="PTHR34220">
    <property type="entry name" value="SENSOR HISTIDINE KINASE YPDA"/>
    <property type="match status" value="1"/>
</dbReference>
<keyword evidence="8" id="KW-0812">Transmembrane</keyword>
<protein>
    <recommendedName>
        <fullName evidence="9">HAMP domain-containing protein</fullName>
    </recommendedName>
</protein>
<evidence type="ECO:0000256" key="8">
    <source>
        <dbReference type="SAM" id="Phobius"/>
    </source>
</evidence>
<gene>
    <name evidence="10" type="ORF">DLM86_06485</name>
</gene>
<keyword evidence="5" id="KW-0418">Kinase</keyword>
<proteinExistence type="predicted"/>
<dbReference type="EMBL" id="QJVJ01000002">
    <property type="protein sequence ID" value="PYI56610.1"/>
    <property type="molecule type" value="Genomic_DNA"/>
</dbReference>
<dbReference type="SMART" id="SM00304">
    <property type="entry name" value="HAMP"/>
    <property type="match status" value="1"/>
</dbReference>
<keyword evidence="6 8" id="KW-0472">Membrane</keyword>
<dbReference type="GO" id="GO:0005886">
    <property type="term" value="C:plasma membrane"/>
    <property type="evidence" value="ECO:0007669"/>
    <property type="project" value="UniProtKB-SubCell"/>
</dbReference>
<dbReference type="PANTHER" id="PTHR34220:SF7">
    <property type="entry name" value="SENSOR HISTIDINE KINASE YPDA"/>
    <property type="match status" value="1"/>
</dbReference>
<dbReference type="SUPFAM" id="SSF55874">
    <property type="entry name" value="ATPase domain of HSP90 chaperone/DNA topoisomerase II/histidine kinase"/>
    <property type="match status" value="1"/>
</dbReference>
<name>A0A2V5KMX0_9BACL</name>